<dbReference type="RefSeq" id="WP_188442414.1">
    <property type="nucleotide sequence ID" value="NZ_BMFD01000006.1"/>
</dbReference>
<dbReference type="EMBL" id="BMFD01000006">
    <property type="protein sequence ID" value="GGC41491.1"/>
    <property type="molecule type" value="Genomic_DNA"/>
</dbReference>
<evidence type="ECO:0000313" key="2">
    <source>
        <dbReference type="Proteomes" id="UP000635885"/>
    </source>
</evidence>
<sequence>MERSIDNVKNFEKIGEIEGVGYSDDRSDYSFTDMELPLIGSMAYYRIKQVDFSGSYAYSKTVGVNIPQVHTSKGTWRAYPNPTTGEQLKIALVDRGQYAEEQITFRIIHPNLITQSRTVRSEREMNDSLSQLITRVPKGVFVVEIQWGKQIEHIKILKK</sequence>
<keyword evidence="2" id="KW-1185">Reference proteome</keyword>
<dbReference type="Proteomes" id="UP000635885">
    <property type="component" value="Unassembled WGS sequence"/>
</dbReference>
<evidence type="ECO:0008006" key="3">
    <source>
        <dbReference type="Google" id="ProtNLM"/>
    </source>
</evidence>
<reference evidence="2" key="1">
    <citation type="journal article" date="2019" name="Int. J. Syst. Evol. Microbiol.">
        <title>The Global Catalogue of Microorganisms (GCM) 10K type strain sequencing project: providing services to taxonomists for standard genome sequencing and annotation.</title>
        <authorList>
            <consortium name="The Broad Institute Genomics Platform"/>
            <consortium name="The Broad Institute Genome Sequencing Center for Infectious Disease"/>
            <person name="Wu L."/>
            <person name="Ma J."/>
        </authorList>
    </citation>
    <scope>NUCLEOTIDE SEQUENCE [LARGE SCALE GENOMIC DNA]</scope>
    <source>
        <strain evidence="2">CGMCC 1.12479</strain>
    </source>
</reference>
<comment type="caution">
    <text evidence="1">The sequence shown here is derived from an EMBL/GenBank/DDBJ whole genome shotgun (WGS) entry which is preliminary data.</text>
</comment>
<protein>
    <recommendedName>
        <fullName evidence="3">Secretion system C-terminal sorting domain-containing protein</fullName>
    </recommendedName>
</protein>
<evidence type="ECO:0000313" key="1">
    <source>
        <dbReference type="EMBL" id="GGC41491.1"/>
    </source>
</evidence>
<proteinExistence type="predicted"/>
<gene>
    <name evidence="1" type="ORF">GCM10010993_20130</name>
</gene>
<name>A0ABQ1MMX2_9BACT</name>
<accession>A0ABQ1MMX2</accession>
<organism evidence="1 2">
    <name type="scientific">Belliella aquatica</name>
    <dbReference type="NCBI Taxonomy" id="1323734"/>
    <lineage>
        <taxon>Bacteria</taxon>
        <taxon>Pseudomonadati</taxon>
        <taxon>Bacteroidota</taxon>
        <taxon>Cytophagia</taxon>
        <taxon>Cytophagales</taxon>
        <taxon>Cyclobacteriaceae</taxon>
        <taxon>Belliella</taxon>
    </lineage>
</organism>